<protein>
    <submittedName>
        <fullName evidence="2">Uncharacterized protein</fullName>
    </submittedName>
</protein>
<dbReference type="PROSITE" id="PS51257">
    <property type="entry name" value="PROKAR_LIPOPROTEIN"/>
    <property type="match status" value="1"/>
</dbReference>
<organism evidence="2 3">
    <name type="scientific">Chitinibacter fontanus</name>
    <dbReference type="NCBI Taxonomy" id="1737446"/>
    <lineage>
        <taxon>Bacteria</taxon>
        <taxon>Pseudomonadati</taxon>
        <taxon>Pseudomonadota</taxon>
        <taxon>Betaproteobacteria</taxon>
        <taxon>Neisseriales</taxon>
        <taxon>Chitinibacteraceae</taxon>
        <taxon>Chitinibacter</taxon>
    </lineage>
</organism>
<proteinExistence type="predicted"/>
<evidence type="ECO:0000313" key="3">
    <source>
        <dbReference type="Proteomes" id="UP000510822"/>
    </source>
</evidence>
<keyword evidence="3" id="KW-1185">Reference proteome</keyword>
<gene>
    <name evidence="2" type="ORF">HZU75_11975</name>
</gene>
<evidence type="ECO:0000256" key="1">
    <source>
        <dbReference type="SAM" id="SignalP"/>
    </source>
</evidence>
<evidence type="ECO:0000313" key="2">
    <source>
        <dbReference type="EMBL" id="QLI82185.1"/>
    </source>
</evidence>
<dbReference type="Proteomes" id="UP000510822">
    <property type="component" value="Chromosome"/>
</dbReference>
<reference evidence="2 3" key="1">
    <citation type="journal article" date="2016" name="Int. J. Syst. Evol. Microbiol.">
        <title>Chitinibacter fontanus sp. nov., isolated from a spring.</title>
        <authorList>
            <person name="Sheu S.Y."/>
            <person name="Li Y.S."/>
            <person name="Young C.C."/>
            <person name="Chen W.M."/>
        </authorList>
    </citation>
    <scope>NUCLEOTIDE SEQUENCE [LARGE SCALE GENOMIC DNA]</scope>
    <source>
        <strain evidence="2 3">STM-7</strain>
    </source>
</reference>
<dbReference type="EMBL" id="CP058952">
    <property type="protein sequence ID" value="QLI82185.1"/>
    <property type="molecule type" value="Genomic_DNA"/>
</dbReference>
<sequence>MKKLIFALFLFFISCLAHADTGAEDFLRLEKLMVSATDNPVKFCTDRGLNKLAIMMIVGLTRKNDEQAHDYAFQKSGVELLDAQLANEEEIWRNTHSPESVALSKFGNCLATENQEFEAKFKQVAKICFNNSQFPMMVKILKDINATKERVYAILAKNPPSMPMADARKFTDAMLATTSDEEALNLGRQFFASCMIANAQVAP</sequence>
<dbReference type="KEGG" id="cfon:HZU75_11975"/>
<accession>A0A7D5ZDT4</accession>
<keyword evidence="1" id="KW-0732">Signal</keyword>
<feature type="chain" id="PRO_5028829280" evidence="1">
    <location>
        <begin position="20"/>
        <end position="203"/>
    </location>
</feature>
<feature type="signal peptide" evidence="1">
    <location>
        <begin position="1"/>
        <end position="19"/>
    </location>
</feature>
<name>A0A7D5ZDT4_9NEIS</name>
<dbReference type="AlphaFoldDB" id="A0A7D5ZDT4"/>
<dbReference type="RefSeq" id="WP_180306268.1">
    <property type="nucleotide sequence ID" value="NZ_CP058952.1"/>
</dbReference>